<proteinExistence type="predicted"/>
<accession>A0A371IFQ5</accession>
<name>A0A371IFQ5_MUCPR</name>
<evidence type="ECO:0000313" key="1">
    <source>
        <dbReference type="EMBL" id="RDY13896.1"/>
    </source>
</evidence>
<keyword evidence="2" id="KW-1185">Reference proteome</keyword>
<reference evidence="1" key="1">
    <citation type="submission" date="2018-05" db="EMBL/GenBank/DDBJ databases">
        <title>Draft genome of Mucuna pruriens seed.</title>
        <authorList>
            <person name="Nnadi N.E."/>
            <person name="Vos R."/>
            <person name="Hasami M.H."/>
            <person name="Devisetty U.K."/>
            <person name="Aguiy J.C."/>
        </authorList>
    </citation>
    <scope>NUCLEOTIDE SEQUENCE [LARGE SCALE GENOMIC DNA]</scope>
    <source>
        <strain evidence="1">JCA_2017</strain>
    </source>
</reference>
<evidence type="ECO:0000313" key="2">
    <source>
        <dbReference type="Proteomes" id="UP000257109"/>
    </source>
</evidence>
<gene>
    <name evidence="1" type="ORF">CR513_01108</name>
</gene>
<dbReference type="Proteomes" id="UP000257109">
    <property type="component" value="Unassembled WGS sequence"/>
</dbReference>
<organism evidence="1 2">
    <name type="scientific">Mucuna pruriens</name>
    <name type="common">Velvet bean</name>
    <name type="synonym">Dolichos pruriens</name>
    <dbReference type="NCBI Taxonomy" id="157652"/>
    <lineage>
        <taxon>Eukaryota</taxon>
        <taxon>Viridiplantae</taxon>
        <taxon>Streptophyta</taxon>
        <taxon>Embryophyta</taxon>
        <taxon>Tracheophyta</taxon>
        <taxon>Spermatophyta</taxon>
        <taxon>Magnoliopsida</taxon>
        <taxon>eudicotyledons</taxon>
        <taxon>Gunneridae</taxon>
        <taxon>Pentapetalae</taxon>
        <taxon>rosids</taxon>
        <taxon>fabids</taxon>
        <taxon>Fabales</taxon>
        <taxon>Fabaceae</taxon>
        <taxon>Papilionoideae</taxon>
        <taxon>50 kb inversion clade</taxon>
        <taxon>NPAAA clade</taxon>
        <taxon>indigoferoid/millettioid clade</taxon>
        <taxon>Phaseoleae</taxon>
        <taxon>Mucuna</taxon>
    </lineage>
</organism>
<dbReference type="EMBL" id="QJKJ01000178">
    <property type="protein sequence ID" value="RDY13896.1"/>
    <property type="molecule type" value="Genomic_DNA"/>
</dbReference>
<dbReference type="AlphaFoldDB" id="A0A371IFQ5"/>
<sequence length="62" mass="7110">MAFFDACHINNGTWRPQVTTLRVSKDLKKLPMEEILCTLKVHEIELNKDEGQRKGKSIVVEA</sequence>
<comment type="caution">
    <text evidence="1">The sequence shown here is derived from an EMBL/GenBank/DDBJ whole genome shotgun (WGS) entry which is preliminary data.</text>
</comment>
<protein>
    <submittedName>
        <fullName evidence="1">Uncharacterized protein</fullName>
    </submittedName>
</protein>
<feature type="non-terminal residue" evidence="1">
    <location>
        <position position="1"/>
    </location>
</feature>